<comment type="caution">
    <text evidence="2">The sequence shown here is derived from an EMBL/GenBank/DDBJ whole genome shotgun (WGS) entry which is preliminary data.</text>
</comment>
<dbReference type="AlphaFoldDB" id="A0A9Q3V2B7"/>
<protein>
    <submittedName>
        <fullName evidence="2">Uncharacterized protein</fullName>
    </submittedName>
</protein>
<keyword evidence="1" id="KW-0472">Membrane</keyword>
<proteinExistence type="predicted"/>
<keyword evidence="1" id="KW-0812">Transmembrane</keyword>
<keyword evidence="3" id="KW-1185">Reference proteome</keyword>
<feature type="transmembrane region" description="Helical" evidence="1">
    <location>
        <begin position="68"/>
        <end position="90"/>
    </location>
</feature>
<feature type="transmembrane region" description="Helical" evidence="1">
    <location>
        <begin position="9"/>
        <end position="27"/>
    </location>
</feature>
<evidence type="ECO:0000313" key="2">
    <source>
        <dbReference type="EMBL" id="MCD1116030.1"/>
    </source>
</evidence>
<accession>A0A9Q3V2B7</accession>
<sequence length="96" mass="10603">MMTQKQKTTVIYAVPAILMGIAVLGNLFSKEFSWSSSDFLIAGILLFGTAMIVDLIRRIVKNKTYKILLCIVVLLVLILTWMEFAVGLFGTPFAGS</sequence>
<dbReference type="EMBL" id="JAJNAY010000001">
    <property type="protein sequence ID" value="MCD1116030.1"/>
    <property type="molecule type" value="Genomic_DNA"/>
</dbReference>
<keyword evidence="1" id="KW-1133">Transmembrane helix</keyword>
<dbReference type="Proteomes" id="UP001108025">
    <property type="component" value="Unassembled WGS sequence"/>
</dbReference>
<reference evidence="2" key="1">
    <citation type="submission" date="2021-11" db="EMBL/GenBank/DDBJ databases">
        <title>Description of novel Chryseobacterium species.</title>
        <authorList>
            <person name="Saticioglu I.B."/>
            <person name="Ay H."/>
            <person name="Altun S."/>
            <person name="Duman M."/>
        </authorList>
    </citation>
    <scope>NUCLEOTIDE SEQUENCE</scope>
    <source>
        <strain evidence="2">C-17</strain>
    </source>
</reference>
<evidence type="ECO:0000313" key="3">
    <source>
        <dbReference type="Proteomes" id="UP001108025"/>
    </source>
</evidence>
<name>A0A9Q3V2B7_9FLAO</name>
<gene>
    <name evidence="2" type="ORF">LO744_04020</name>
</gene>
<feature type="transmembrane region" description="Helical" evidence="1">
    <location>
        <begin position="39"/>
        <end position="56"/>
    </location>
</feature>
<evidence type="ECO:0000256" key="1">
    <source>
        <dbReference type="SAM" id="Phobius"/>
    </source>
</evidence>
<dbReference type="RefSeq" id="WP_230667290.1">
    <property type="nucleotide sequence ID" value="NZ_JAJNAY010000001.1"/>
</dbReference>
<organism evidence="2 3">
    <name type="scientific">Chryseobacterium turcicum</name>
    <dbReference type="NCBI Taxonomy" id="2898076"/>
    <lineage>
        <taxon>Bacteria</taxon>
        <taxon>Pseudomonadati</taxon>
        <taxon>Bacteroidota</taxon>
        <taxon>Flavobacteriia</taxon>
        <taxon>Flavobacteriales</taxon>
        <taxon>Weeksellaceae</taxon>
        <taxon>Chryseobacterium group</taxon>
        <taxon>Chryseobacterium</taxon>
    </lineage>
</organism>